<accession>A0A917N5B8</accession>
<dbReference type="PROSITE" id="PS51372">
    <property type="entry name" value="PRD_2"/>
    <property type="match status" value="2"/>
</dbReference>
<dbReference type="Gene3D" id="2.30.24.10">
    <property type="entry name" value="CAT RNA-binding domain"/>
    <property type="match status" value="1"/>
</dbReference>
<dbReference type="PANTHER" id="PTHR30185">
    <property type="entry name" value="CRYPTIC BETA-GLUCOSIDE BGL OPERON ANTITERMINATOR"/>
    <property type="match status" value="1"/>
</dbReference>
<proteinExistence type="predicted"/>
<reference evidence="3" key="2">
    <citation type="submission" date="2020-09" db="EMBL/GenBank/DDBJ databases">
        <authorList>
            <person name="Sun Q."/>
            <person name="Sedlacek I."/>
        </authorList>
    </citation>
    <scope>NUCLEOTIDE SEQUENCE</scope>
    <source>
        <strain evidence="3">CCM 8433</strain>
    </source>
</reference>
<dbReference type="Gene3D" id="1.10.1790.10">
    <property type="entry name" value="PRD domain"/>
    <property type="match status" value="2"/>
</dbReference>
<dbReference type="InterPro" id="IPR036650">
    <property type="entry name" value="CAT_RNA-bd_dom_sf"/>
</dbReference>
<dbReference type="Pfam" id="PF00874">
    <property type="entry name" value="PRD"/>
    <property type="match status" value="2"/>
</dbReference>
<feature type="domain" description="PRD" evidence="2">
    <location>
        <begin position="65"/>
        <end position="170"/>
    </location>
</feature>
<dbReference type="InterPro" id="IPR004341">
    <property type="entry name" value="CAT_RNA-bd_dom"/>
</dbReference>
<dbReference type="EMBL" id="BMDT01000015">
    <property type="protein sequence ID" value="GGI66723.1"/>
    <property type="molecule type" value="Genomic_DNA"/>
</dbReference>
<gene>
    <name evidence="3" type="ORF">GCM10011482_23770</name>
</gene>
<dbReference type="GO" id="GO:0003723">
    <property type="term" value="F:RNA binding"/>
    <property type="evidence" value="ECO:0007669"/>
    <property type="project" value="InterPro"/>
</dbReference>
<evidence type="ECO:0000259" key="2">
    <source>
        <dbReference type="PROSITE" id="PS51372"/>
    </source>
</evidence>
<dbReference type="SUPFAM" id="SSF63520">
    <property type="entry name" value="PTS-regulatory domain, PRD"/>
    <property type="match status" value="2"/>
</dbReference>
<dbReference type="SUPFAM" id="SSF50151">
    <property type="entry name" value="SacY-like RNA-binding domain"/>
    <property type="match status" value="1"/>
</dbReference>
<dbReference type="SMART" id="SM01061">
    <property type="entry name" value="CAT_RBD"/>
    <property type="match status" value="1"/>
</dbReference>
<name>A0A917N5B8_9ENTE</name>
<dbReference type="NCBIfam" id="NF046042">
    <property type="entry name" value="LicT"/>
    <property type="match status" value="1"/>
</dbReference>
<dbReference type="GO" id="GO:0006355">
    <property type="term" value="P:regulation of DNA-templated transcription"/>
    <property type="evidence" value="ECO:0007669"/>
    <property type="project" value="InterPro"/>
</dbReference>
<evidence type="ECO:0000313" key="4">
    <source>
        <dbReference type="Proteomes" id="UP000622610"/>
    </source>
</evidence>
<protein>
    <submittedName>
        <fullName evidence="3">Transcription antiterminator BglG</fullName>
    </submittedName>
</protein>
<reference evidence="3" key="1">
    <citation type="journal article" date="2014" name="Int. J. Syst. Evol. Microbiol.">
        <title>Complete genome sequence of Corynebacterium casei LMG S-19264T (=DSM 44701T), isolated from a smear-ripened cheese.</title>
        <authorList>
            <consortium name="US DOE Joint Genome Institute (JGI-PGF)"/>
            <person name="Walter F."/>
            <person name="Albersmeier A."/>
            <person name="Kalinowski J."/>
            <person name="Ruckert C."/>
        </authorList>
    </citation>
    <scope>NUCLEOTIDE SEQUENCE</scope>
    <source>
        <strain evidence="3">CCM 8433</strain>
    </source>
</reference>
<evidence type="ECO:0000313" key="3">
    <source>
        <dbReference type="EMBL" id="GGI66723.1"/>
    </source>
</evidence>
<sequence length="277" mass="32112">MIIKKILNNNVIISENARSEEIIAMGRGLAFQKKIGETVQPDLVDKVFIVSSDKEGQELEEVIKYVDSEVAELSKEIILLAESSIGSLYSDKFYILLTDHLNYAIKRVREGIFIPNPLVFEIKKFYPAEFNVAKQALKLIKSALNIEFPDDEAGFIALHLVNNNNDQRSLTITMESTEIVRDVLMIISRFFGVPFNENATSYHRMVTHIQYFVKRILNNETYDAHEEFLYQLVQSKYPEAYNCSLRIRDYLKTTRKITMQDSEMIYLIIHINRVVKD</sequence>
<organism evidence="3 4">
    <name type="scientific">Enterococcus alcedinis</name>
    <dbReference type="NCBI Taxonomy" id="1274384"/>
    <lineage>
        <taxon>Bacteria</taxon>
        <taxon>Bacillati</taxon>
        <taxon>Bacillota</taxon>
        <taxon>Bacilli</taxon>
        <taxon>Lactobacillales</taxon>
        <taxon>Enterococcaceae</taxon>
        <taxon>Enterococcus</taxon>
    </lineage>
</organism>
<keyword evidence="1" id="KW-0677">Repeat</keyword>
<dbReference type="PANTHER" id="PTHR30185:SF15">
    <property type="entry name" value="CRYPTIC BETA-GLUCOSIDE BGL OPERON ANTITERMINATOR"/>
    <property type="match status" value="1"/>
</dbReference>
<dbReference type="Pfam" id="PF03123">
    <property type="entry name" value="CAT_RBD"/>
    <property type="match status" value="1"/>
</dbReference>
<evidence type="ECO:0000256" key="1">
    <source>
        <dbReference type="ARBA" id="ARBA00022737"/>
    </source>
</evidence>
<dbReference type="RefSeq" id="WP_188368541.1">
    <property type="nucleotide sequence ID" value="NZ_BMDT01000015.1"/>
</dbReference>
<comment type="caution">
    <text evidence="3">The sequence shown here is derived from an EMBL/GenBank/DDBJ whole genome shotgun (WGS) entry which is preliminary data.</text>
</comment>
<dbReference type="InterPro" id="IPR011608">
    <property type="entry name" value="PRD"/>
</dbReference>
<dbReference type="InterPro" id="IPR036634">
    <property type="entry name" value="PRD_sf"/>
</dbReference>
<feature type="domain" description="PRD" evidence="2">
    <location>
        <begin position="171"/>
        <end position="277"/>
    </location>
</feature>
<dbReference type="InterPro" id="IPR050661">
    <property type="entry name" value="BglG_antiterminators"/>
</dbReference>
<keyword evidence="4" id="KW-1185">Reference proteome</keyword>
<dbReference type="Proteomes" id="UP000622610">
    <property type="component" value="Unassembled WGS sequence"/>
</dbReference>
<dbReference type="AlphaFoldDB" id="A0A917N5B8"/>